<keyword evidence="3" id="KW-1185">Reference proteome</keyword>
<comment type="caution">
    <text evidence="2">The sequence shown here is derived from an EMBL/GenBank/DDBJ whole genome shotgun (WGS) entry which is preliminary data.</text>
</comment>
<accession>A0ABV3TN38</accession>
<name>A0ABV3TN38_9RHOB</name>
<evidence type="ECO:0000313" key="2">
    <source>
        <dbReference type="EMBL" id="MEX1662993.1"/>
    </source>
</evidence>
<sequence length="269" mass="26273">MSLVGTLAKVAIGIAVAKGVSSMGRSASAGTSSARTSGGGGLADMMGSLLGGSSASGSVGPAGGLGGLLESLSGAGSRTIATRSSPRGQTSGGLGDLLGQLTAGGAAGGLGGMLGGMLGGGSAQAAPTQSFGDQLNSAFANGGEPATPPSAAQNAAAALMLKAMIQAAKSDGKIDANEEKKLMGQLGDISPEERAFVQHELAAPVDAQGLARQIPDGLEAQAYTMSVTAIDLDNQTEAQYLDSFARALGLDHQSVNHVHAQLGVPPLYT</sequence>
<dbReference type="Proteomes" id="UP001557465">
    <property type="component" value="Unassembled WGS sequence"/>
</dbReference>
<dbReference type="EMBL" id="JBFRYC010000011">
    <property type="protein sequence ID" value="MEX1662993.1"/>
    <property type="molecule type" value="Genomic_DNA"/>
</dbReference>
<organism evidence="2 3">
    <name type="scientific">Thioclava arctica</name>
    <dbReference type="NCBI Taxonomy" id="3238301"/>
    <lineage>
        <taxon>Bacteria</taxon>
        <taxon>Pseudomonadati</taxon>
        <taxon>Pseudomonadota</taxon>
        <taxon>Alphaproteobacteria</taxon>
        <taxon>Rhodobacterales</taxon>
        <taxon>Paracoccaceae</taxon>
        <taxon>Thioclava</taxon>
    </lineage>
</organism>
<proteinExistence type="predicted"/>
<evidence type="ECO:0000313" key="3">
    <source>
        <dbReference type="Proteomes" id="UP001557465"/>
    </source>
</evidence>
<gene>
    <name evidence="2" type="ORF">AB4874_15265</name>
</gene>
<dbReference type="InterPro" id="IPR029024">
    <property type="entry name" value="TerB-like"/>
</dbReference>
<reference evidence="2 3" key="1">
    <citation type="journal article" date="2011" name="Int. J. Syst. Evol. Microbiol.">
        <title>Zhongshania antarctica gen. nov., sp. nov. and Zhongshania guokunii sp. nov., gammaproteobacteria respectively isolated from coastal attached (fast) ice and surface seawater of the Antarctic.</title>
        <authorList>
            <person name="Li H.J."/>
            <person name="Zhang X.Y."/>
            <person name="Chen C.X."/>
            <person name="Zhang Y.J."/>
            <person name="Gao Z.M."/>
            <person name="Yu Y."/>
            <person name="Chen X.L."/>
            <person name="Chen B."/>
            <person name="Zhang Y.Z."/>
        </authorList>
    </citation>
    <scope>NUCLEOTIDE SEQUENCE [LARGE SCALE GENOMIC DNA]</scope>
    <source>
        <strain evidence="2 3">15-R06ZXC-3</strain>
    </source>
</reference>
<protein>
    <submittedName>
        <fullName evidence="2">DUF533 domain-containing protein</fullName>
    </submittedName>
</protein>
<dbReference type="InterPro" id="IPR007486">
    <property type="entry name" value="YebE"/>
</dbReference>
<dbReference type="RefSeq" id="WP_368392622.1">
    <property type="nucleotide sequence ID" value="NZ_JBFRYC010000011.1"/>
</dbReference>
<dbReference type="SUPFAM" id="SSF158682">
    <property type="entry name" value="TerB-like"/>
    <property type="match status" value="1"/>
</dbReference>
<evidence type="ECO:0000256" key="1">
    <source>
        <dbReference type="SAM" id="MobiDB-lite"/>
    </source>
</evidence>
<dbReference type="CDD" id="cd07178">
    <property type="entry name" value="terB_like_YebE"/>
    <property type="match status" value="1"/>
</dbReference>
<feature type="region of interest" description="Disordered" evidence="1">
    <location>
        <begin position="77"/>
        <end position="96"/>
    </location>
</feature>
<dbReference type="Pfam" id="PF04391">
    <property type="entry name" value="DUF533"/>
    <property type="match status" value="1"/>
</dbReference>